<dbReference type="AlphaFoldDB" id="A0A1X7VBK2"/>
<sequence length="75" mass="8721">MELQRQVYIYILQLLELLQLELEGLMTHAAAAGQTIFIDPLIQTQMRRTMVGMLVIFVMFRRRPTKSLQPSLTQS</sequence>
<reference evidence="1" key="1">
    <citation type="submission" date="2017-05" db="UniProtKB">
        <authorList>
            <consortium name="EnsemblMetazoa"/>
        </authorList>
    </citation>
    <scope>IDENTIFICATION</scope>
</reference>
<organism evidence="1">
    <name type="scientific">Amphimedon queenslandica</name>
    <name type="common">Sponge</name>
    <dbReference type="NCBI Taxonomy" id="400682"/>
    <lineage>
        <taxon>Eukaryota</taxon>
        <taxon>Metazoa</taxon>
        <taxon>Porifera</taxon>
        <taxon>Demospongiae</taxon>
        <taxon>Heteroscleromorpha</taxon>
        <taxon>Haplosclerida</taxon>
        <taxon>Niphatidae</taxon>
        <taxon>Amphimedon</taxon>
    </lineage>
</organism>
<proteinExistence type="predicted"/>
<name>A0A1X7VBK2_AMPQE</name>
<protein>
    <submittedName>
        <fullName evidence="1">Uncharacterized protein</fullName>
    </submittedName>
</protein>
<dbReference type="InParanoid" id="A0A1X7VBK2"/>
<evidence type="ECO:0000313" key="1">
    <source>
        <dbReference type="EnsemblMetazoa" id="Aqu2.1.37406_001"/>
    </source>
</evidence>
<accession>A0A1X7VBK2</accession>
<dbReference type="EnsemblMetazoa" id="Aqu2.1.37406_001">
    <property type="protein sequence ID" value="Aqu2.1.37406_001"/>
    <property type="gene ID" value="Aqu2.1.37406"/>
</dbReference>